<evidence type="ECO:0008006" key="4">
    <source>
        <dbReference type="Google" id="ProtNLM"/>
    </source>
</evidence>
<protein>
    <recommendedName>
        <fullName evidence="4">Retrotransposon gag domain-containing protein</fullName>
    </recommendedName>
</protein>
<reference evidence="3" key="2">
    <citation type="submission" date="2015-01" db="EMBL/GenBank/DDBJ databases">
        <title>Evolutionary Origins and Diversification of the Mycorrhizal Mutualists.</title>
        <authorList>
            <consortium name="DOE Joint Genome Institute"/>
            <consortium name="Mycorrhizal Genomics Consortium"/>
            <person name="Kohler A."/>
            <person name="Kuo A."/>
            <person name="Nagy L.G."/>
            <person name="Floudas D."/>
            <person name="Copeland A."/>
            <person name="Barry K.W."/>
            <person name="Cichocki N."/>
            <person name="Veneault-Fourrey C."/>
            <person name="LaButti K."/>
            <person name="Lindquist E.A."/>
            <person name="Lipzen A."/>
            <person name="Lundell T."/>
            <person name="Morin E."/>
            <person name="Murat C."/>
            <person name="Riley R."/>
            <person name="Ohm R."/>
            <person name="Sun H."/>
            <person name="Tunlid A."/>
            <person name="Henrissat B."/>
            <person name="Grigoriev I.V."/>
            <person name="Hibbett D.S."/>
            <person name="Martin F."/>
        </authorList>
    </citation>
    <scope>NUCLEOTIDE SEQUENCE [LARGE SCALE GENOMIC DNA]</scope>
    <source>
        <strain evidence="3">MUT 4182</strain>
    </source>
</reference>
<dbReference type="AlphaFoldDB" id="A0A0C3QG31"/>
<dbReference type="Proteomes" id="UP000054248">
    <property type="component" value="Unassembled WGS sequence"/>
</dbReference>
<evidence type="ECO:0000256" key="1">
    <source>
        <dbReference type="SAM" id="MobiDB-lite"/>
    </source>
</evidence>
<dbReference type="EMBL" id="KN823063">
    <property type="protein sequence ID" value="KIO24334.1"/>
    <property type="molecule type" value="Genomic_DNA"/>
</dbReference>
<gene>
    <name evidence="2" type="ORF">M407DRAFT_26241</name>
</gene>
<reference evidence="2 3" key="1">
    <citation type="submission" date="2014-04" db="EMBL/GenBank/DDBJ databases">
        <authorList>
            <consortium name="DOE Joint Genome Institute"/>
            <person name="Kuo A."/>
            <person name="Girlanda M."/>
            <person name="Perotto S."/>
            <person name="Kohler A."/>
            <person name="Nagy L.G."/>
            <person name="Floudas D."/>
            <person name="Copeland A."/>
            <person name="Barry K.W."/>
            <person name="Cichocki N."/>
            <person name="Veneault-Fourrey C."/>
            <person name="LaButti K."/>
            <person name="Lindquist E.A."/>
            <person name="Lipzen A."/>
            <person name="Lundell T."/>
            <person name="Morin E."/>
            <person name="Murat C."/>
            <person name="Sun H."/>
            <person name="Tunlid A."/>
            <person name="Henrissat B."/>
            <person name="Grigoriev I.V."/>
            <person name="Hibbett D.S."/>
            <person name="Martin F."/>
            <person name="Nordberg H.P."/>
            <person name="Cantor M.N."/>
            <person name="Hua S.X."/>
        </authorList>
    </citation>
    <scope>NUCLEOTIDE SEQUENCE [LARGE SCALE GENOMIC DNA]</scope>
    <source>
        <strain evidence="2 3">MUT 4182</strain>
    </source>
</reference>
<accession>A0A0C3QG31</accession>
<feature type="compositionally biased region" description="Pro residues" evidence="1">
    <location>
        <begin position="97"/>
        <end position="110"/>
    </location>
</feature>
<feature type="region of interest" description="Disordered" evidence="1">
    <location>
        <begin position="79"/>
        <end position="124"/>
    </location>
</feature>
<keyword evidence="3" id="KW-1185">Reference proteome</keyword>
<organism evidence="2 3">
    <name type="scientific">Tulasnella calospora MUT 4182</name>
    <dbReference type="NCBI Taxonomy" id="1051891"/>
    <lineage>
        <taxon>Eukaryota</taxon>
        <taxon>Fungi</taxon>
        <taxon>Dikarya</taxon>
        <taxon>Basidiomycota</taxon>
        <taxon>Agaricomycotina</taxon>
        <taxon>Agaricomycetes</taxon>
        <taxon>Cantharellales</taxon>
        <taxon>Tulasnellaceae</taxon>
        <taxon>Tulasnella</taxon>
    </lineage>
</organism>
<evidence type="ECO:0000313" key="3">
    <source>
        <dbReference type="Proteomes" id="UP000054248"/>
    </source>
</evidence>
<proteinExistence type="predicted"/>
<name>A0A0C3QG31_9AGAM</name>
<evidence type="ECO:0000313" key="2">
    <source>
        <dbReference type="EMBL" id="KIO24334.1"/>
    </source>
</evidence>
<sequence length="313" mass="34258">MENIDGFLTFRGDTNDEAEDFIRAVNIQAFRIDKSDDQKWITTFASACLSGKALRWYRQLPFTTRQDWDLLQEAILDNDWEDGEPSPAPSRVNPAPASAPTPAAAPPMPAGAPSRRPATNFSNIPASVPRSISSTAKRGRIHVLIEGAAKAGGLCLNSPGTRFIYCTNREQAIYVEWDSSSFPCKLKMLGASPSFCLIGAQFRSSDHKENKLGSGNAPYIYLTPVTEAKNVVVRAMTATKSMKKPANGPVRSRFWDVLQDGTIRAVIKQGGAKYQVDVMISESGSITLVTDREAACNKWPERELKKVTLSVGT</sequence>
<dbReference type="HOGENOM" id="CLU_061438_1_0_1"/>
<dbReference type="OrthoDB" id="3237483at2759"/>